<dbReference type="InterPro" id="IPR029063">
    <property type="entry name" value="SAM-dependent_MTases_sf"/>
</dbReference>
<keyword evidence="3" id="KW-1185">Reference proteome</keyword>
<keyword evidence="2" id="KW-0808">Transferase</keyword>
<accession>A0A5Q0TEQ5</accession>
<reference evidence="2 3" key="1">
    <citation type="submission" date="2019-10" db="EMBL/GenBank/DDBJ databases">
        <title>Vibrio sp. nov., isolated from Coralline algae surface.</title>
        <authorList>
            <person name="Geng Y."/>
            <person name="Zhang X."/>
        </authorList>
    </citation>
    <scope>NUCLEOTIDE SEQUENCE [LARGE SCALE GENOMIC DNA]</scope>
    <source>
        <strain evidence="2 3">SM1977</strain>
    </source>
</reference>
<keyword evidence="2" id="KW-0489">Methyltransferase</keyword>
<dbReference type="AlphaFoldDB" id="A0A5Q0TEQ5"/>
<dbReference type="PANTHER" id="PTHR13369">
    <property type="match status" value="1"/>
</dbReference>
<proteinExistence type="predicted"/>
<protein>
    <submittedName>
        <fullName evidence="2">Methyltransferase</fullName>
    </submittedName>
</protein>
<gene>
    <name evidence="2" type="ORF">GFB47_07055</name>
</gene>
<name>A0A5Q0TEQ5_9VIBR</name>
<dbReference type="GO" id="GO:0032259">
    <property type="term" value="P:methylation"/>
    <property type="evidence" value="ECO:0007669"/>
    <property type="project" value="UniProtKB-KW"/>
</dbReference>
<dbReference type="EMBL" id="CP045699">
    <property type="protein sequence ID" value="QGA65191.1"/>
    <property type="molecule type" value="Genomic_DNA"/>
</dbReference>
<dbReference type="Proteomes" id="UP000348942">
    <property type="component" value="Chromosome 1"/>
</dbReference>
<organism evidence="2 3">
    <name type="scientific">Vibrio algicola</name>
    <dbReference type="NCBI Taxonomy" id="2662262"/>
    <lineage>
        <taxon>Bacteria</taxon>
        <taxon>Pseudomonadati</taxon>
        <taxon>Pseudomonadota</taxon>
        <taxon>Gammaproteobacteria</taxon>
        <taxon>Vibrionales</taxon>
        <taxon>Vibrionaceae</taxon>
        <taxon>Vibrio</taxon>
    </lineage>
</organism>
<dbReference type="InterPro" id="IPR025714">
    <property type="entry name" value="Methyltranfer_dom"/>
</dbReference>
<dbReference type="SUPFAM" id="SSF53335">
    <property type="entry name" value="S-adenosyl-L-methionine-dependent methyltransferases"/>
    <property type="match status" value="1"/>
</dbReference>
<evidence type="ECO:0000313" key="2">
    <source>
        <dbReference type="EMBL" id="QGA65191.1"/>
    </source>
</evidence>
<sequence>MQPQLSQSCKDLAQSFTTLDVQLHQTQALWRFEPFHQSLSPVLPWLDSHPELCECLSALTDDDILDLKEDTPRLIQLLSPFIPQLSQLTRLCELPSNLPEELALPQGFEVGIPGRKWQQICAMGQAALTNNNSSEWLEWCAGKGYLGQILAQQSQLPVISFEWQQSLCDAGQMIAQQRHLPMSFIQGDALSQGAKQVLKPNQHAVALHACGDLHAHLIEMAAEVGLSALTISPCCYHLTRSDGYKALSNLGQQALLQLTKQELKIPLQETVTGGQRVQLHRRQEMTYRLAVDSLLREGRCEKHYTRLPSIKKSQLSLGFEHFCHWANQYKPLNLLVDNDEQSNMSKWLYRAEQRFMLMERMSLVQQVFRRALEMWLVYDKALKLEEQGYQVSLSTFCPRLVTPRNILIQAQRVNTESYTSSFL</sequence>
<feature type="domain" description="Methyltransferase" evidence="1">
    <location>
        <begin position="124"/>
        <end position="239"/>
    </location>
</feature>
<dbReference type="PANTHER" id="PTHR13369:SF0">
    <property type="entry name" value="GLUTATHIONE S-TRANSFERASE C-TERMINAL DOMAIN-CONTAINING PROTEIN"/>
    <property type="match status" value="1"/>
</dbReference>
<dbReference type="GO" id="GO:0008168">
    <property type="term" value="F:methyltransferase activity"/>
    <property type="evidence" value="ECO:0007669"/>
    <property type="project" value="UniProtKB-KW"/>
</dbReference>
<dbReference type="Pfam" id="PF13679">
    <property type="entry name" value="Methyltransf_32"/>
    <property type="match status" value="1"/>
</dbReference>
<evidence type="ECO:0000259" key="1">
    <source>
        <dbReference type="Pfam" id="PF13679"/>
    </source>
</evidence>
<evidence type="ECO:0000313" key="3">
    <source>
        <dbReference type="Proteomes" id="UP000348942"/>
    </source>
</evidence>